<dbReference type="EMBL" id="JAINDJ010000008">
    <property type="protein sequence ID" value="KAG9439790.1"/>
    <property type="molecule type" value="Genomic_DNA"/>
</dbReference>
<feature type="domain" description="RNA polymerase Rpb4/RPC9 core" evidence="8">
    <location>
        <begin position="1"/>
        <end position="120"/>
    </location>
</feature>
<dbReference type="Pfam" id="PF03874">
    <property type="entry name" value="RNA_pol_Rpb4"/>
    <property type="match status" value="1"/>
</dbReference>
<proteinExistence type="inferred from homology"/>
<reference evidence="9 10" key="1">
    <citation type="submission" date="2021-07" db="EMBL/GenBank/DDBJ databases">
        <title>The Aristolochia fimbriata genome: insights into angiosperm evolution, floral development and chemical biosynthesis.</title>
        <authorList>
            <person name="Jiao Y."/>
        </authorList>
    </citation>
    <scope>NUCLEOTIDE SEQUENCE [LARGE SCALE GENOMIC DNA]</scope>
    <source>
        <strain evidence="9">IBCAS-2021</strain>
        <tissue evidence="9">Leaf</tissue>
    </source>
</reference>
<dbReference type="InterPro" id="IPR038324">
    <property type="entry name" value="Rpb4/RPC9_sf"/>
</dbReference>
<evidence type="ECO:0000256" key="3">
    <source>
        <dbReference type="ARBA" id="ARBA00016672"/>
    </source>
</evidence>
<comment type="caution">
    <text evidence="9">The sequence shown here is derived from an EMBL/GenBank/DDBJ whole genome shotgun (WGS) entry which is preliminary data.</text>
</comment>
<feature type="compositionally biased region" description="Acidic residues" evidence="7">
    <location>
        <begin position="127"/>
        <end position="138"/>
    </location>
</feature>
<protein>
    <recommendedName>
        <fullName evidence="3">DNA-directed RNA polymerase III subunit RPC9</fullName>
    </recommendedName>
</protein>
<dbReference type="PANTHER" id="PTHR15561">
    <property type="entry name" value="CALCITONIN GENE-RELATED PEPTIDE-RECEPTOR COMPONENT PROTEIN"/>
    <property type="match status" value="1"/>
</dbReference>
<name>A0AAV7DT27_ARIFI</name>
<dbReference type="InterPro" id="IPR038846">
    <property type="entry name" value="RPC9"/>
</dbReference>
<dbReference type="PANTHER" id="PTHR15561:SF0">
    <property type="entry name" value="DNA-DIRECTED RNA POLYMERASE III SUBUNIT RPC9"/>
    <property type="match status" value="1"/>
</dbReference>
<keyword evidence="6" id="KW-0539">Nucleus</keyword>
<comment type="similarity">
    <text evidence="2">Belongs to the eukaryotic RPC9 RNA polymerase subunit family.</text>
</comment>
<evidence type="ECO:0000256" key="2">
    <source>
        <dbReference type="ARBA" id="ARBA00006898"/>
    </source>
</evidence>
<keyword evidence="4" id="KW-0240">DNA-directed RNA polymerase</keyword>
<keyword evidence="5" id="KW-0804">Transcription</keyword>
<dbReference type="Gene3D" id="1.20.1250.40">
    <property type="match status" value="1"/>
</dbReference>
<comment type="subcellular location">
    <subcellularLocation>
        <location evidence="1">Nucleus</location>
    </subcellularLocation>
</comment>
<organism evidence="9 10">
    <name type="scientific">Aristolochia fimbriata</name>
    <name type="common">White veined hardy Dutchman's pipe vine</name>
    <dbReference type="NCBI Taxonomy" id="158543"/>
    <lineage>
        <taxon>Eukaryota</taxon>
        <taxon>Viridiplantae</taxon>
        <taxon>Streptophyta</taxon>
        <taxon>Embryophyta</taxon>
        <taxon>Tracheophyta</taxon>
        <taxon>Spermatophyta</taxon>
        <taxon>Magnoliopsida</taxon>
        <taxon>Magnoliidae</taxon>
        <taxon>Piperales</taxon>
        <taxon>Aristolochiaceae</taxon>
        <taxon>Aristolochia</taxon>
    </lineage>
</organism>
<keyword evidence="10" id="KW-1185">Reference proteome</keyword>
<evidence type="ECO:0000256" key="4">
    <source>
        <dbReference type="ARBA" id="ARBA00022478"/>
    </source>
</evidence>
<feature type="region of interest" description="Disordered" evidence="7">
    <location>
        <begin position="119"/>
        <end position="145"/>
    </location>
</feature>
<dbReference type="InterPro" id="IPR005574">
    <property type="entry name" value="Rpb4/RPC9"/>
</dbReference>
<evidence type="ECO:0000256" key="7">
    <source>
        <dbReference type="SAM" id="MobiDB-lite"/>
    </source>
</evidence>
<dbReference type="SMART" id="SM00657">
    <property type="entry name" value="RPOL4c"/>
    <property type="match status" value="1"/>
</dbReference>
<evidence type="ECO:0000313" key="9">
    <source>
        <dbReference type="EMBL" id="KAG9439790.1"/>
    </source>
</evidence>
<evidence type="ECO:0000256" key="5">
    <source>
        <dbReference type="ARBA" id="ARBA00023163"/>
    </source>
</evidence>
<evidence type="ECO:0000256" key="6">
    <source>
        <dbReference type="ARBA" id="ARBA00023242"/>
    </source>
</evidence>
<dbReference type="SUPFAM" id="SSF47819">
    <property type="entry name" value="HRDC-like"/>
    <property type="match status" value="1"/>
</dbReference>
<sequence length="145" mass="15942">MKIIEAHAGILTNYEVLDLLKSRGATSDPLGSLGAVTSSESKVFDYLVHTAACSQTREAVKEFWERSDEFELAKAEKLSVINTRPSSEAEIYPIIENCEQRLEGKLEELVSLVVEILPPPPVKPADEQADEMPPEETEGGDKVAE</sequence>
<dbReference type="AlphaFoldDB" id="A0AAV7DT27"/>
<dbReference type="InterPro" id="IPR010997">
    <property type="entry name" value="HRDC-like_sf"/>
</dbReference>
<accession>A0AAV7DT27</accession>
<dbReference type="Proteomes" id="UP000825729">
    <property type="component" value="Unassembled WGS sequence"/>
</dbReference>
<evidence type="ECO:0000313" key="10">
    <source>
        <dbReference type="Proteomes" id="UP000825729"/>
    </source>
</evidence>
<dbReference type="GO" id="GO:0000166">
    <property type="term" value="F:nucleotide binding"/>
    <property type="evidence" value="ECO:0007669"/>
    <property type="project" value="InterPro"/>
</dbReference>
<dbReference type="InterPro" id="IPR006590">
    <property type="entry name" value="RNA_pol_Rpb4/RPC9_core"/>
</dbReference>
<dbReference type="GO" id="GO:0006384">
    <property type="term" value="P:transcription initiation at RNA polymerase III promoter"/>
    <property type="evidence" value="ECO:0007669"/>
    <property type="project" value="InterPro"/>
</dbReference>
<evidence type="ECO:0000256" key="1">
    <source>
        <dbReference type="ARBA" id="ARBA00004123"/>
    </source>
</evidence>
<gene>
    <name evidence="9" type="ORF">H6P81_019955</name>
</gene>
<evidence type="ECO:0000259" key="8">
    <source>
        <dbReference type="SMART" id="SM00657"/>
    </source>
</evidence>
<dbReference type="GO" id="GO:0005666">
    <property type="term" value="C:RNA polymerase III complex"/>
    <property type="evidence" value="ECO:0007669"/>
    <property type="project" value="InterPro"/>
</dbReference>